<dbReference type="AlphaFoldDB" id="A0A150G231"/>
<gene>
    <name evidence="1" type="ORF">GPECTOR_78g62</name>
</gene>
<dbReference type="Proteomes" id="UP000075714">
    <property type="component" value="Unassembled WGS sequence"/>
</dbReference>
<evidence type="ECO:0000313" key="2">
    <source>
        <dbReference type="Proteomes" id="UP000075714"/>
    </source>
</evidence>
<organism evidence="1 2">
    <name type="scientific">Gonium pectorale</name>
    <name type="common">Green alga</name>
    <dbReference type="NCBI Taxonomy" id="33097"/>
    <lineage>
        <taxon>Eukaryota</taxon>
        <taxon>Viridiplantae</taxon>
        <taxon>Chlorophyta</taxon>
        <taxon>core chlorophytes</taxon>
        <taxon>Chlorophyceae</taxon>
        <taxon>CS clade</taxon>
        <taxon>Chlamydomonadales</taxon>
        <taxon>Volvocaceae</taxon>
        <taxon>Gonium</taxon>
    </lineage>
</organism>
<protein>
    <submittedName>
        <fullName evidence="1">Uncharacterized protein</fullName>
    </submittedName>
</protein>
<dbReference type="EMBL" id="LSYV01000079">
    <property type="protein sequence ID" value="KXZ43874.1"/>
    <property type="molecule type" value="Genomic_DNA"/>
</dbReference>
<evidence type="ECO:0000313" key="1">
    <source>
        <dbReference type="EMBL" id="KXZ43874.1"/>
    </source>
</evidence>
<sequence>MGGSWGLDGAGALSLHLLAARVTRFFPRCIPPLVDLSGKKHLHTAVVRLPVVSPQLLATVVQEALRCGMQISAEEQDRNRMLPSDLLVSEALYREALAGLRQAAAAAAVAVDSDADAGPGPGPTANPDIDRVAWHLLLAPMPPPKVAAPAPAGAAAVVPSVSGAGGAGVGGGGGGNGGTGGGLRVGGALGLLLSQRSRAAAAPPPAGPPPVALCVDVAGLPVASTRAALLPGTWAGVPVGR</sequence>
<comment type="caution">
    <text evidence="1">The sequence shown here is derived from an EMBL/GenBank/DDBJ whole genome shotgun (WGS) entry which is preliminary data.</text>
</comment>
<reference evidence="2" key="1">
    <citation type="journal article" date="2016" name="Nat. Commun.">
        <title>The Gonium pectorale genome demonstrates co-option of cell cycle regulation during the evolution of multicellularity.</title>
        <authorList>
            <person name="Hanschen E.R."/>
            <person name="Marriage T.N."/>
            <person name="Ferris P.J."/>
            <person name="Hamaji T."/>
            <person name="Toyoda A."/>
            <person name="Fujiyama A."/>
            <person name="Neme R."/>
            <person name="Noguchi H."/>
            <person name="Minakuchi Y."/>
            <person name="Suzuki M."/>
            <person name="Kawai-Toyooka H."/>
            <person name="Smith D.R."/>
            <person name="Sparks H."/>
            <person name="Anderson J."/>
            <person name="Bakaric R."/>
            <person name="Luria V."/>
            <person name="Karger A."/>
            <person name="Kirschner M.W."/>
            <person name="Durand P.M."/>
            <person name="Michod R.E."/>
            <person name="Nozaki H."/>
            <person name="Olson B.J."/>
        </authorList>
    </citation>
    <scope>NUCLEOTIDE SEQUENCE [LARGE SCALE GENOMIC DNA]</scope>
    <source>
        <strain evidence="2">NIES-2863</strain>
    </source>
</reference>
<keyword evidence="2" id="KW-1185">Reference proteome</keyword>
<proteinExistence type="predicted"/>
<dbReference type="OrthoDB" id="10590926at2759"/>
<dbReference type="STRING" id="33097.A0A150G231"/>
<name>A0A150G231_GONPE</name>
<accession>A0A150G231</accession>